<reference evidence="18 19" key="1">
    <citation type="journal article" date="2018" name="Nat. Ecol. Evol.">
        <title>Pezizomycetes genomes reveal the molecular basis of ectomycorrhizal truffle lifestyle.</title>
        <authorList>
            <person name="Murat C."/>
            <person name="Payen T."/>
            <person name="Noel B."/>
            <person name="Kuo A."/>
            <person name="Morin E."/>
            <person name="Chen J."/>
            <person name="Kohler A."/>
            <person name="Krizsan K."/>
            <person name="Balestrini R."/>
            <person name="Da Silva C."/>
            <person name="Montanini B."/>
            <person name="Hainaut M."/>
            <person name="Levati E."/>
            <person name="Barry K.W."/>
            <person name="Belfiori B."/>
            <person name="Cichocki N."/>
            <person name="Clum A."/>
            <person name="Dockter R.B."/>
            <person name="Fauchery L."/>
            <person name="Guy J."/>
            <person name="Iotti M."/>
            <person name="Le Tacon F."/>
            <person name="Lindquist E.A."/>
            <person name="Lipzen A."/>
            <person name="Malagnac F."/>
            <person name="Mello A."/>
            <person name="Molinier V."/>
            <person name="Miyauchi S."/>
            <person name="Poulain J."/>
            <person name="Riccioni C."/>
            <person name="Rubini A."/>
            <person name="Sitrit Y."/>
            <person name="Splivallo R."/>
            <person name="Traeger S."/>
            <person name="Wang M."/>
            <person name="Zifcakova L."/>
            <person name="Wipf D."/>
            <person name="Zambonelli A."/>
            <person name="Paolocci F."/>
            <person name="Nowrousian M."/>
            <person name="Ottonello S."/>
            <person name="Baldrian P."/>
            <person name="Spatafora J.W."/>
            <person name="Henrissat B."/>
            <person name="Nagy L.G."/>
            <person name="Aury J.M."/>
            <person name="Wincker P."/>
            <person name="Grigoriev I.V."/>
            <person name="Bonfante P."/>
            <person name="Martin F.M."/>
        </authorList>
    </citation>
    <scope>NUCLEOTIDE SEQUENCE [LARGE SCALE GENOMIC DNA]</scope>
    <source>
        <strain evidence="18 19">120613-1</strain>
    </source>
</reference>
<dbReference type="GO" id="GO:0008094">
    <property type="term" value="F:ATP-dependent activity, acting on DNA"/>
    <property type="evidence" value="ECO:0007669"/>
    <property type="project" value="TreeGrafter"/>
</dbReference>
<dbReference type="GO" id="GO:0004386">
    <property type="term" value="F:helicase activity"/>
    <property type="evidence" value="ECO:0007669"/>
    <property type="project" value="UniProtKB-KW"/>
</dbReference>
<dbReference type="Pfam" id="PF00271">
    <property type="entry name" value="Helicase_C"/>
    <property type="match status" value="1"/>
</dbReference>
<dbReference type="Gene3D" id="3.40.50.10810">
    <property type="entry name" value="Tandem AAA-ATPase domain"/>
    <property type="match status" value="1"/>
</dbReference>
<dbReference type="SMART" id="SM00910">
    <property type="entry name" value="HIRAN"/>
    <property type="match status" value="1"/>
</dbReference>
<evidence type="ECO:0000256" key="3">
    <source>
        <dbReference type="ARBA" id="ARBA00022723"/>
    </source>
</evidence>
<dbReference type="Pfam" id="PF08797">
    <property type="entry name" value="HIRAN"/>
    <property type="match status" value="1"/>
</dbReference>
<dbReference type="InterPro" id="IPR050628">
    <property type="entry name" value="SNF2_RAD54_helicase_TF"/>
</dbReference>
<evidence type="ECO:0000259" key="17">
    <source>
        <dbReference type="PROSITE" id="PS51194"/>
    </source>
</evidence>
<evidence type="ECO:0000256" key="13">
    <source>
        <dbReference type="PROSITE-ProRule" id="PRU00175"/>
    </source>
</evidence>
<dbReference type="GO" id="GO:0003676">
    <property type="term" value="F:nucleic acid binding"/>
    <property type="evidence" value="ECO:0007669"/>
    <property type="project" value="InterPro"/>
</dbReference>
<feature type="compositionally biased region" description="Low complexity" evidence="14">
    <location>
        <begin position="180"/>
        <end position="203"/>
    </location>
</feature>
<evidence type="ECO:0000256" key="2">
    <source>
        <dbReference type="ARBA" id="ARBA00007025"/>
    </source>
</evidence>
<organism evidence="18 19">
    <name type="scientific">Choiromyces venosus 120613-1</name>
    <dbReference type="NCBI Taxonomy" id="1336337"/>
    <lineage>
        <taxon>Eukaryota</taxon>
        <taxon>Fungi</taxon>
        <taxon>Dikarya</taxon>
        <taxon>Ascomycota</taxon>
        <taxon>Pezizomycotina</taxon>
        <taxon>Pezizomycetes</taxon>
        <taxon>Pezizales</taxon>
        <taxon>Tuberaceae</taxon>
        <taxon>Choiromyces</taxon>
    </lineage>
</organism>
<sequence length="1132" mass="127064">MESSITPSAKKRSLNSPPSELSSPEASSQLPTEKNMESSPNTESDGEFDSKFNREVKTFVGEKLSTETLRQLEDVSGGNIERAINMYFDRSWKTAVSKKRKVFHQSSVLVAGPSVVGPSIAGSNITKLPENDIPSKMFIGQLGVAGWATKSGSKLISYGDNVRIERSKMRFGETILPSAGAKSKGKASAGESSQQGASSAGKSTLLKSRKTQDIIVRFTNSKGDEIGRLPQDDASFVSTLIDQRIAYFEGICIYAPEKIHTNDTINLQLCCYLLKESFVNSSFRPADTNRGAGFFVAQENQDEKVLRLRQVALVKLFQRMSLEPKFTNAVTQKHKAAGILQAAEIAERHEIKNLNKPKNPLKATTVGAIDEFDEGDGSNEPEKEELLEEDQLSALYEKAQSFNSDTPEAEPANTFKLDLRRYQKQALHWFLSKEKSTDNRMNESMHPLWEEYAWPNEEEAHARAIRDLGQDSFYLNPYSGELSLKFPKQEHNCLGGILADEMGLGKTIEMLSLIHTHYPDPPGPSLRPTNSFDILQRQSDEVIPALFLTLVVAPTSLLAQWEEEARDASESGTLKTLVYYGQCKRELQAFYKASIVENRPSLVITSYGTVLGDFLQLVDSGRKRGTSGGLFSMNFFRIILDEAHHIKNRLNKTAKACYELSADHRWALTGTPIVNRLEDLFSLVRFLRVEPWSNFSFWKTFITVPFEEKDFLRALDVVQTVLEPLVLRRTKDMKTPDGEPLVPLPKKTTNIVHVKLSKAELDVYKHIEARARSDLDRSIEMGTVLKSYTNIFAHVLRLRQACCHPILIRKQEIVNDEIMAEAEHDAAKGFSDDMDLNALIDRYSVQETEASPNIYGANALKEIRDNVDNECPICLSDPMVEQTVTGCLHAACKGCWMQLIEAAKAKEELPKCATCRETINERDLFEVIRNELAPVEEGQPGSSKEQAGINLRRINARSSAKIELLIEKLVETQGTDPGRKSCVFSQFTTFLDLIEKELQRRRIKSHRFDGSMSQAKRAEVVQAFKADKSIHVFLLSLRAGGVGLNLTSASQVFMMDPWWSFAVEAQAIDRVHRMGQVSDVTVHRFIVEGSVEERIVHTVQERKKFIATSLGMMNDDEKKKARMEDIRILLGR</sequence>
<dbReference type="PANTHER" id="PTHR45626:SF22">
    <property type="entry name" value="DNA REPAIR PROTEIN RAD5"/>
    <property type="match status" value="1"/>
</dbReference>
<evidence type="ECO:0000256" key="6">
    <source>
        <dbReference type="ARBA" id="ARBA00022771"/>
    </source>
</evidence>
<keyword evidence="10" id="KW-0067">ATP-binding</keyword>
<keyword evidence="11" id="KW-0234">DNA repair</keyword>
<accession>A0A3N4JMZ2</accession>
<dbReference type="InterPro" id="IPR001650">
    <property type="entry name" value="Helicase_C-like"/>
</dbReference>
<dbReference type="SUPFAM" id="SSF57850">
    <property type="entry name" value="RING/U-box"/>
    <property type="match status" value="1"/>
</dbReference>
<evidence type="ECO:0000259" key="15">
    <source>
        <dbReference type="PROSITE" id="PS50089"/>
    </source>
</evidence>
<dbReference type="OrthoDB" id="2801544at2759"/>
<keyword evidence="4" id="KW-0547">Nucleotide-binding</keyword>
<dbReference type="Pfam" id="PF24975">
    <property type="entry name" value="UBA_Rad5"/>
    <property type="match status" value="1"/>
</dbReference>
<dbReference type="Gene3D" id="3.40.50.300">
    <property type="entry name" value="P-loop containing nucleotide triphosphate hydrolases"/>
    <property type="match status" value="2"/>
</dbReference>
<gene>
    <name evidence="18" type="ORF">L873DRAFT_1837266</name>
</gene>
<dbReference type="InterPro" id="IPR013083">
    <property type="entry name" value="Znf_RING/FYVE/PHD"/>
</dbReference>
<keyword evidence="9" id="KW-0862">Zinc</keyword>
<keyword evidence="12" id="KW-0539">Nucleus</keyword>
<evidence type="ECO:0000313" key="18">
    <source>
        <dbReference type="EMBL" id="RPA95244.1"/>
    </source>
</evidence>
<dbReference type="PROSITE" id="PS51194">
    <property type="entry name" value="HELICASE_CTER"/>
    <property type="match status" value="1"/>
</dbReference>
<evidence type="ECO:0000256" key="5">
    <source>
        <dbReference type="ARBA" id="ARBA00022763"/>
    </source>
</evidence>
<dbReference type="InterPro" id="IPR049730">
    <property type="entry name" value="SNF2/RAD54-like_C"/>
</dbReference>
<dbReference type="GO" id="GO:0005634">
    <property type="term" value="C:nucleus"/>
    <property type="evidence" value="ECO:0007669"/>
    <property type="project" value="UniProtKB-SubCell"/>
</dbReference>
<dbReference type="CDD" id="cd18008">
    <property type="entry name" value="DEXDc_SHPRH-like"/>
    <property type="match status" value="1"/>
</dbReference>
<feature type="domain" description="Helicase ATP-binding" evidence="16">
    <location>
        <begin position="487"/>
        <end position="690"/>
    </location>
</feature>
<proteinExistence type="inferred from homology"/>
<dbReference type="AlphaFoldDB" id="A0A3N4JMZ2"/>
<dbReference type="InterPro" id="IPR001841">
    <property type="entry name" value="Znf_RING"/>
</dbReference>
<keyword evidence="8" id="KW-0347">Helicase</keyword>
<dbReference type="STRING" id="1336337.A0A3N4JMZ2"/>
<evidence type="ECO:0008006" key="20">
    <source>
        <dbReference type="Google" id="ProtNLM"/>
    </source>
</evidence>
<dbReference type="PROSITE" id="PS50089">
    <property type="entry name" value="ZF_RING_2"/>
    <property type="match status" value="1"/>
</dbReference>
<dbReference type="Proteomes" id="UP000276215">
    <property type="component" value="Unassembled WGS sequence"/>
</dbReference>
<feature type="domain" description="RING-type" evidence="15">
    <location>
        <begin position="871"/>
        <end position="916"/>
    </location>
</feature>
<dbReference type="GO" id="GO:0006281">
    <property type="term" value="P:DNA repair"/>
    <property type="evidence" value="ECO:0007669"/>
    <property type="project" value="UniProtKB-KW"/>
</dbReference>
<protein>
    <recommendedName>
        <fullName evidence="20">DNA repair protein RAD5</fullName>
    </recommendedName>
</protein>
<evidence type="ECO:0000256" key="7">
    <source>
        <dbReference type="ARBA" id="ARBA00022801"/>
    </source>
</evidence>
<keyword evidence="3" id="KW-0479">Metal-binding</keyword>
<evidence type="ECO:0000313" key="19">
    <source>
        <dbReference type="Proteomes" id="UP000276215"/>
    </source>
</evidence>
<dbReference type="PANTHER" id="PTHR45626">
    <property type="entry name" value="TRANSCRIPTION TERMINATION FACTOR 2-RELATED"/>
    <property type="match status" value="1"/>
</dbReference>
<feature type="compositionally biased region" description="Low complexity" evidence="14">
    <location>
        <begin position="14"/>
        <end position="31"/>
    </location>
</feature>
<comment type="subcellular location">
    <subcellularLocation>
        <location evidence="1">Nucleus</location>
    </subcellularLocation>
</comment>
<keyword evidence="19" id="KW-1185">Reference proteome</keyword>
<evidence type="ECO:0000259" key="16">
    <source>
        <dbReference type="PROSITE" id="PS51192"/>
    </source>
</evidence>
<dbReference type="EMBL" id="ML120428">
    <property type="protein sequence ID" value="RPA95244.1"/>
    <property type="molecule type" value="Genomic_DNA"/>
</dbReference>
<dbReference type="InterPro" id="IPR014001">
    <property type="entry name" value="Helicase_ATP-bd"/>
</dbReference>
<dbReference type="GO" id="GO:0005524">
    <property type="term" value="F:ATP binding"/>
    <property type="evidence" value="ECO:0007669"/>
    <property type="project" value="UniProtKB-KW"/>
</dbReference>
<dbReference type="InterPro" id="IPR000330">
    <property type="entry name" value="SNF2_N"/>
</dbReference>
<keyword evidence="5" id="KW-0227">DNA damage</keyword>
<feature type="domain" description="Helicase C-terminal" evidence="17">
    <location>
        <begin position="961"/>
        <end position="1127"/>
    </location>
</feature>
<dbReference type="SUPFAM" id="SSF52540">
    <property type="entry name" value="P-loop containing nucleoside triphosphate hydrolases"/>
    <property type="match status" value="2"/>
</dbReference>
<dbReference type="Pfam" id="PF00176">
    <property type="entry name" value="SNF2-rel_dom"/>
    <property type="match status" value="1"/>
</dbReference>
<evidence type="ECO:0000256" key="1">
    <source>
        <dbReference type="ARBA" id="ARBA00004123"/>
    </source>
</evidence>
<dbReference type="CDD" id="cd18793">
    <property type="entry name" value="SF2_C_SNF"/>
    <property type="match status" value="1"/>
</dbReference>
<comment type="similarity">
    <text evidence="2">Belongs to the SNF2/RAD54 helicase family.</text>
</comment>
<evidence type="ECO:0000256" key="12">
    <source>
        <dbReference type="ARBA" id="ARBA00023242"/>
    </source>
</evidence>
<evidence type="ECO:0000256" key="8">
    <source>
        <dbReference type="ARBA" id="ARBA00022806"/>
    </source>
</evidence>
<feature type="region of interest" description="Disordered" evidence="14">
    <location>
        <begin position="1"/>
        <end position="50"/>
    </location>
</feature>
<dbReference type="InterPro" id="IPR014905">
    <property type="entry name" value="HIRAN"/>
</dbReference>
<dbReference type="GO" id="GO:0008270">
    <property type="term" value="F:zinc ion binding"/>
    <property type="evidence" value="ECO:0007669"/>
    <property type="project" value="UniProtKB-KW"/>
</dbReference>
<dbReference type="Gene3D" id="3.30.40.10">
    <property type="entry name" value="Zinc/RING finger domain, C3HC4 (zinc finger)"/>
    <property type="match status" value="1"/>
</dbReference>
<feature type="region of interest" description="Disordered" evidence="14">
    <location>
        <begin position="180"/>
        <end position="205"/>
    </location>
</feature>
<dbReference type="InterPro" id="IPR038718">
    <property type="entry name" value="SNF2-like_sf"/>
</dbReference>
<evidence type="ECO:0000256" key="4">
    <source>
        <dbReference type="ARBA" id="ARBA00022741"/>
    </source>
</evidence>
<dbReference type="SMART" id="SM00487">
    <property type="entry name" value="DEXDc"/>
    <property type="match status" value="1"/>
</dbReference>
<keyword evidence="7" id="KW-0378">Hydrolase</keyword>
<dbReference type="GO" id="GO:0016818">
    <property type="term" value="F:hydrolase activity, acting on acid anhydrides, in phosphorus-containing anhydrides"/>
    <property type="evidence" value="ECO:0007669"/>
    <property type="project" value="InterPro"/>
</dbReference>
<dbReference type="SMART" id="SM00490">
    <property type="entry name" value="HELICc"/>
    <property type="match status" value="1"/>
</dbReference>
<evidence type="ECO:0000256" key="11">
    <source>
        <dbReference type="ARBA" id="ARBA00023204"/>
    </source>
</evidence>
<dbReference type="InterPro" id="IPR027417">
    <property type="entry name" value="P-loop_NTPase"/>
</dbReference>
<evidence type="ECO:0000256" key="14">
    <source>
        <dbReference type="SAM" id="MobiDB-lite"/>
    </source>
</evidence>
<dbReference type="PROSITE" id="PS51192">
    <property type="entry name" value="HELICASE_ATP_BIND_1"/>
    <property type="match status" value="1"/>
</dbReference>
<name>A0A3N4JMZ2_9PEZI</name>
<keyword evidence="6 13" id="KW-0863">Zinc-finger</keyword>
<evidence type="ECO:0000256" key="9">
    <source>
        <dbReference type="ARBA" id="ARBA00022833"/>
    </source>
</evidence>
<evidence type="ECO:0000256" key="10">
    <source>
        <dbReference type="ARBA" id="ARBA00022840"/>
    </source>
</evidence>